<proteinExistence type="predicted"/>
<keyword evidence="1" id="KW-0812">Transmembrane</keyword>
<keyword evidence="3" id="KW-1185">Reference proteome</keyword>
<dbReference type="AlphaFoldDB" id="A0A326RPS4"/>
<feature type="transmembrane region" description="Helical" evidence="1">
    <location>
        <begin position="21"/>
        <end position="44"/>
    </location>
</feature>
<keyword evidence="1" id="KW-0472">Membrane</keyword>
<evidence type="ECO:0000313" key="3">
    <source>
        <dbReference type="Proteomes" id="UP000248917"/>
    </source>
</evidence>
<evidence type="ECO:0008006" key="4">
    <source>
        <dbReference type="Google" id="ProtNLM"/>
    </source>
</evidence>
<name>A0A326RPS4_9BACT</name>
<dbReference type="RefSeq" id="WP_111393940.1">
    <property type="nucleotide sequence ID" value="NZ_QKTX01000013.1"/>
</dbReference>
<sequence length="247" mass="27888">MPLLQKLDQFHLSIRSNRWHSYFYLFCRLSLALGFVIAGMVKILGERFASGLSEIHPMGTYLVALYHTGFYYPMIGVAQVIAAVLLLLHRTTLLGAIIYFPIILNIWMLSIAVRFDGSYVSSTLMVLANLYLLAYNYDRWKIILAGKKSGNFSVLEVSAKNSKFPLGFLGFVTGCIISVIVVFQFAYEVMPKNSHSECLTQFDESELGQIGKEFCECVHRIGKPLDQCLENFELSKKLIRSNPDSST</sequence>
<feature type="transmembrane region" description="Helical" evidence="1">
    <location>
        <begin position="166"/>
        <end position="187"/>
    </location>
</feature>
<keyword evidence="1" id="KW-1133">Transmembrane helix</keyword>
<gene>
    <name evidence="2" type="ORF">CLV31_11310</name>
</gene>
<evidence type="ECO:0000256" key="1">
    <source>
        <dbReference type="SAM" id="Phobius"/>
    </source>
</evidence>
<dbReference type="OrthoDB" id="5524812at2"/>
<dbReference type="Proteomes" id="UP000248917">
    <property type="component" value="Unassembled WGS sequence"/>
</dbReference>
<reference evidence="2 3" key="1">
    <citation type="submission" date="2018-06" db="EMBL/GenBank/DDBJ databases">
        <title>Genomic Encyclopedia of Archaeal and Bacterial Type Strains, Phase II (KMG-II): from individual species to whole genera.</title>
        <authorList>
            <person name="Goeker M."/>
        </authorList>
    </citation>
    <scope>NUCLEOTIDE SEQUENCE [LARGE SCALE GENOMIC DNA]</scope>
    <source>
        <strain evidence="2 3">T4</strain>
    </source>
</reference>
<accession>A0A326RPS4</accession>
<organism evidence="2 3">
    <name type="scientific">Algoriphagus aquaeductus</name>
    <dbReference type="NCBI Taxonomy" id="475299"/>
    <lineage>
        <taxon>Bacteria</taxon>
        <taxon>Pseudomonadati</taxon>
        <taxon>Bacteroidota</taxon>
        <taxon>Cytophagia</taxon>
        <taxon>Cytophagales</taxon>
        <taxon>Cyclobacteriaceae</taxon>
        <taxon>Algoriphagus</taxon>
    </lineage>
</organism>
<feature type="transmembrane region" description="Helical" evidence="1">
    <location>
        <begin position="93"/>
        <end position="113"/>
    </location>
</feature>
<evidence type="ECO:0000313" key="2">
    <source>
        <dbReference type="EMBL" id="PZV79695.1"/>
    </source>
</evidence>
<feature type="transmembrane region" description="Helical" evidence="1">
    <location>
        <begin position="64"/>
        <end position="88"/>
    </location>
</feature>
<protein>
    <recommendedName>
        <fullName evidence="4">DoxX family protein</fullName>
    </recommendedName>
</protein>
<dbReference type="EMBL" id="QKTX01000013">
    <property type="protein sequence ID" value="PZV79695.1"/>
    <property type="molecule type" value="Genomic_DNA"/>
</dbReference>
<comment type="caution">
    <text evidence="2">The sequence shown here is derived from an EMBL/GenBank/DDBJ whole genome shotgun (WGS) entry which is preliminary data.</text>
</comment>